<proteinExistence type="predicted"/>
<evidence type="ECO:0000313" key="2">
    <source>
        <dbReference type="EMBL" id="GIY36097.1"/>
    </source>
</evidence>
<accession>A0AAV4SRL3</accession>
<evidence type="ECO:0000313" key="3">
    <source>
        <dbReference type="Proteomes" id="UP001054945"/>
    </source>
</evidence>
<gene>
    <name evidence="2" type="ORF">CEXT_492611</name>
</gene>
<dbReference type="EMBL" id="BPLR01010009">
    <property type="protein sequence ID" value="GIY36097.1"/>
    <property type="molecule type" value="Genomic_DNA"/>
</dbReference>
<protein>
    <submittedName>
        <fullName evidence="2">Uncharacterized protein</fullName>
    </submittedName>
</protein>
<evidence type="ECO:0000256" key="1">
    <source>
        <dbReference type="SAM" id="MobiDB-lite"/>
    </source>
</evidence>
<keyword evidence="3" id="KW-1185">Reference proteome</keyword>
<dbReference type="Proteomes" id="UP001054945">
    <property type="component" value="Unassembled WGS sequence"/>
</dbReference>
<feature type="non-terminal residue" evidence="2">
    <location>
        <position position="37"/>
    </location>
</feature>
<comment type="caution">
    <text evidence="2">The sequence shown here is derived from an EMBL/GenBank/DDBJ whole genome shotgun (WGS) entry which is preliminary data.</text>
</comment>
<name>A0AAV4SRL3_CAEEX</name>
<sequence length="37" mass="4209">MLSPTHFLSTHRWSPKTPCPVEKTSRSETGIKVSIRL</sequence>
<organism evidence="2 3">
    <name type="scientific">Caerostris extrusa</name>
    <name type="common">Bark spider</name>
    <name type="synonym">Caerostris bankana</name>
    <dbReference type="NCBI Taxonomy" id="172846"/>
    <lineage>
        <taxon>Eukaryota</taxon>
        <taxon>Metazoa</taxon>
        <taxon>Ecdysozoa</taxon>
        <taxon>Arthropoda</taxon>
        <taxon>Chelicerata</taxon>
        <taxon>Arachnida</taxon>
        <taxon>Araneae</taxon>
        <taxon>Araneomorphae</taxon>
        <taxon>Entelegynae</taxon>
        <taxon>Araneoidea</taxon>
        <taxon>Araneidae</taxon>
        <taxon>Caerostris</taxon>
    </lineage>
</organism>
<reference evidence="2 3" key="1">
    <citation type="submission" date="2021-06" db="EMBL/GenBank/DDBJ databases">
        <title>Caerostris extrusa draft genome.</title>
        <authorList>
            <person name="Kono N."/>
            <person name="Arakawa K."/>
        </authorList>
    </citation>
    <scope>NUCLEOTIDE SEQUENCE [LARGE SCALE GENOMIC DNA]</scope>
</reference>
<feature type="region of interest" description="Disordered" evidence="1">
    <location>
        <begin position="1"/>
        <end position="37"/>
    </location>
</feature>
<feature type="compositionally biased region" description="Polar residues" evidence="1">
    <location>
        <begin position="1"/>
        <end position="12"/>
    </location>
</feature>
<dbReference type="AlphaFoldDB" id="A0AAV4SRL3"/>